<dbReference type="InParanoid" id="A0A1X2HLN5"/>
<dbReference type="GO" id="GO:0005096">
    <property type="term" value="F:GTPase activator activity"/>
    <property type="evidence" value="ECO:0007669"/>
    <property type="project" value="TreeGrafter"/>
</dbReference>
<feature type="region of interest" description="Disordered" evidence="1">
    <location>
        <begin position="589"/>
        <end position="629"/>
    </location>
</feature>
<dbReference type="InterPro" id="IPR050302">
    <property type="entry name" value="Rab_GAP_TBC_domain"/>
</dbReference>
<feature type="domain" description="Rab-GAP TBC" evidence="2">
    <location>
        <begin position="317"/>
        <end position="502"/>
    </location>
</feature>
<evidence type="ECO:0000313" key="4">
    <source>
        <dbReference type="Proteomes" id="UP000242180"/>
    </source>
</evidence>
<evidence type="ECO:0000313" key="3">
    <source>
        <dbReference type="EMBL" id="ORZ00269.1"/>
    </source>
</evidence>
<dbReference type="PANTHER" id="PTHR47219">
    <property type="entry name" value="RAB GTPASE-ACTIVATING PROTEIN 1-LIKE"/>
    <property type="match status" value="1"/>
</dbReference>
<feature type="compositionally biased region" description="Low complexity" evidence="1">
    <location>
        <begin position="231"/>
        <end position="245"/>
    </location>
</feature>
<dbReference type="Pfam" id="PF00566">
    <property type="entry name" value="RabGAP-TBC"/>
    <property type="match status" value="1"/>
</dbReference>
<proteinExistence type="predicted"/>
<dbReference type="SUPFAM" id="SSF47923">
    <property type="entry name" value="Ypt/Rab-GAP domain of gyp1p"/>
    <property type="match status" value="2"/>
</dbReference>
<protein>
    <submittedName>
        <fullName evidence="3">Rab-GTPase-TBC domain-domain-containing protein</fullName>
    </submittedName>
</protein>
<name>A0A1X2HLN5_SYNRA</name>
<evidence type="ECO:0000259" key="2">
    <source>
        <dbReference type="PROSITE" id="PS50086"/>
    </source>
</evidence>
<dbReference type="InterPro" id="IPR035969">
    <property type="entry name" value="Rab-GAP_TBC_sf"/>
</dbReference>
<dbReference type="OrthoDB" id="159449at2759"/>
<feature type="compositionally biased region" description="Low complexity" evidence="1">
    <location>
        <begin position="166"/>
        <end position="180"/>
    </location>
</feature>
<dbReference type="PROSITE" id="PS50086">
    <property type="entry name" value="TBC_RABGAP"/>
    <property type="match status" value="1"/>
</dbReference>
<sequence>MDVKTTRHTSANLDEINARIAEILKDPVDILGQASFKLESLTLPELKDFAEQGGLGACVSKQDVLAETSEDLMYLSGERIVVLKHIEKDIYLGYCEGVIGRFSAENVHFVELDPRVLDSLDADLDYDYSYEQEQQRHSLQSFSSASDQYTSSVPDSNRTAQMAARSSFESLVTTSSSPSVARNNDLHIRTSTTHDQFDTSAFNDDYSDESDAEPTFHTSPAPIESTSTVMRASRASRQPRPAQRAPSPPSSKDDTVDEYGFIVEPKKMASRDSLRDASSKSMKAYREREIKWLNIVSKMDAGAAKKDAKLKKLVRSGVPTSVRSRVWQYLAGSPEYKKPGMYQNLCSRSRTPIFEVIERDIARCYPDHTLFKEENSQGQRDLADILKAYSHYNPQLEYCQGMGRLAGCLLMHMPAEDAFWLLVVTIDRYMNGYFTPSLSQMRIDAYIIGELLKEHQPKLAQHLENNDVQPIMYITPWFLTAFTMTLPWSSVLRVWDVFYFEGVKVFYRITLAILEICKDHLLNRCPSNSELLSFLLHIPHDYLAPDALLDTAFRLKLSKTDIKRFAKKASSSSESDANGLPVEHGLKNLMVGGKPSSSPSLQSFKGLGGKIIRKNSNNQVNKEFDHTND</sequence>
<feature type="compositionally biased region" description="Polar residues" evidence="1">
    <location>
        <begin position="137"/>
        <end position="160"/>
    </location>
</feature>
<feature type="region of interest" description="Disordered" evidence="1">
    <location>
        <begin position="137"/>
        <end position="256"/>
    </location>
</feature>
<reference evidence="3 4" key="1">
    <citation type="submission" date="2016-07" db="EMBL/GenBank/DDBJ databases">
        <title>Pervasive Adenine N6-methylation of Active Genes in Fungi.</title>
        <authorList>
            <consortium name="DOE Joint Genome Institute"/>
            <person name="Mondo S.J."/>
            <person name="Dannebaum R.O."/>
            <person name="Kuo R.C."/>
            <person name="Labutti K."/>
            <person name="Haridas S."/>
            <person name="Kuo A."/>
            <person name="Salamov A."/>
            <person name="Ahrendt S.R."/>
            <person name="Lipzen A."/>
            <person name="Sullivan W."/>
            <person name="Andreopoulos W.B."/>
            <person name="Clum A."/>
            <person name="Lindquist E."/>
            <person name="Daum C."/>
            <person name="Ramamoorthy G.K."/>
            <person name="Gryganskyi A."/>
            <person name="Culley D."/>
            <person name="Magnuson J.K."/>
            <person name="James T.Y."/>
            <person name="O'Malley M.A."/>
            <person name="Stajich J.E."/>
            <person name="Spatafora J.W."/>
            <person name="Visel A."/>
            <person name="Grigoriev I.V."/>
        </authorList>
    </citation>
    <scope>NUCLEOTIDE SEQUENCE [LARGE SCALE GENOMIC DNA]</scope>
    <source>
        <strain evidence="3 4">NRRL 2496</strain>
    </source>
</reference>
<comment type="caution">
    <text evidence="3">The sequence shown here is derived from an EMBL/GenBank/DDBJ whole genome shotgun (WGS) entry which is preliminary data.</text>
</comment>
<dbReference type="OMA" id="NVHFVEL"/>
<dbReference type="SMART" id="SM00164">
    <property type="entry name" value="TBC"/>
    <property type="match status" value="1"/>
</dbReference>
<gene>
    <name evidence="3" type="ORF">BCR43DRAFT_484926</name>
</gene>
<keyword evidence="4" id="KW-1185">Reference proteome</keyword>
<dbReference type="PANTHER" id="PTHR47219:SF9">
    <property type="entry name" value="GTPASE ACTIVATING PROTEIN AND CENTROSOME-ASSOCIATED, ISOFORM B"/>
    <property type="match status" value="1"/>
</dbReference>
<dbReference type="STRING" id="13706.A0A1X2HLN5"/>
<dbReference type="InterPro" id="IPR000195">
    <property type="entry name" value="Rab-GAP-TBC_dom"/>
</dbReference>
<dbReference type="FunFam" id="1.10.472.80:FF:000008">
    <property type="entry name" value="TBC1 domain family member 10A"/>
    <property type="match status" value="1"/>
</dbReference>
<evidence type="ECO:0000256" key="1">
    <source>
        <dbReference type="SAM" id="MobiDB-lite"/>
    </source>
</evidence>
<dbReference type="AlphaFoldDB" id="A0A1X2HLN5"/>
<dbReference type="EMBL" id="MCGN01000002">
    <property type="protein sequence ID" value="ORZ00269.1"/>
    <property type="molecule type" value="Genomic_DNA"/>
</dbReference>
<accession>A0A1X2HLN5</accession>
<dbReference type="Gene3D" id="1.10.10.750">
    <property type="entry name" value="Ypt/Rab-GAP domain of gyp1p, domain 1"/>
    <property type="match status" value="1"/>
</dbReference>
<dbReference type="Proteomes" id="UP000242180">
    <property type="component" value="Unassembled WGS sequence"/>
</dbReference>
<dbReference type="Gene3D" id="1.10.472.80">
    <property type="entry name" value="Ypt/Rab-GAP domain of gyp1p, domain 3"/>
    <property type="match status" value="1"/>
</dbReference>
<dbReference type="Gene3D" id="1.10.8.270">
    <property type="entry name" value="putative rabgap domain of human tbc1 domain family member 14 like domains"/>
    <property type="match status" value="1"/>
</dbReference>
<feature type="compositionally biased region" description="Polar residues" evidence="1">
    <location>
        <begin position="189"/>
        <end position="202"/>
    </location>
</feature>
<dbReference type="FunFam" id="1.10.8.270:FF:000016">
    <property type="entry name" value="TBC1 domain family member 2A"/>
    <property type="match status" value="1"/>
</dbReference>
<dbReference type="GO" id="GO:0031267">
    <property type="term" value="F:small GTPase binding"/>
    <property type="evidence" value="ECO:0007669"/>
    <property type="project" value="TreeGrafter"/>
</dbReference>
<organism evidence="3 4">
    <name type="scientific">Syncephalastrum racemosum</name>
    <name type="common">Filamentous fungus</name>
    <dbReference type="NCBI Taxonomy" id="13706"/>
    <lineage>
        <taxon>Eukaryota</taxon>
        <taxon>Fungi</taxon>
        <taxon>Fungi incertae sedis</taxon>
        <taxon>Mucoromycota</taxon>
        <taxon>Mucoromycotina</taxon>
        <taxon>Mucoromycetes</taxon>
        <taxon>Mucorales</taxon>
        <taxon>Syncephalastraceae</taxon>
        <taxon>Syncephalastrum</taxon>
    </lineage>
</organism>